<dbReference type="InterPro" id="IPR010387">
    <property type="entry name" value="QueT"/>
</dbReference>
<dbReference type="OrthoDB" id="1706970at2"/>
<feature type="transmembrane region" description="Helical" evidence="1">
    <location>
        <begin position="101"/>
        <end position="122"/>
    </location>
</feature>
<accession>A0A1H9U245</accession>
<dbReference type="PIRSF" id="PIRSF031501">
    <property type="entry name" value="QueT"/>
    <property type="match status" value="1"/>
</dbReference>
<feature type="transmembrane region" description="Helical" evidence="1">
    <location>
        <begin position="128"/>
        <end position="151"/>
    </location>
</feature>
<feature type="transmembrane region" description="Helical" evidence="1">
    <location>
        <begin position="48"/>
        <end position="64"/>
    </location>
</feature>
<evidence type="ECO:0000313" key="2">
    <source>
        <dbReference type="EMBL" id="SES03342.1"/>
    </source>
</evidence>
<protein>
    <submittedName>
        <fullName evidence="2">Uncharacterized membrane protein</fullName>
    </submittedName>
</protein>
<evidence type="ECO:0000256" key="1">
    <source>
        <dbReference type="SAM" id="Phobius"/>
    </source>
</evidence>
<dbReference type="STRING" id="142588.SAMN04488559_1206"/>
<dbReference type="EMBL" id="FOHA01000020">
    <property type="protein sequence ID" value="SES03342.1"/>
    <property type="molecule type" value="Genomic_DNA"/>
</dbReference>
<feature type="transmembrane region" description="Helical" evidence="1">
    <location>
        <begin position="70"/>
        <end position="89"/>
    </location>
</feature>
<evidence type="ECO:0000313" key="3">
    <source>
        <dbReference type="Proteomes" id="UP000198948"/>
    </source>
</evidence>
<gene>
    <name evidence="2" type="ORF">SAMN04488559_1206</name>
</gene>
<dbReference type="PANTHER" id="PTHR40044:SF1">
    <property type="entry name" value="INTEGRAL MEMBRANE PROTEIN"/>
    <property type="match status" value="1"/>
</dbReference>
<dbReference type="AlphaFoldDB" id="A0A1H9U245"/>
<keyword evidence="1" id="KW-1133">Transmembrane helix</keyword>
<organism evidence="2 3">
    <name type="scientific">Isobaculum melis</name>
    <dbReference type="NCBI Taxonomy" id="142588"/>
    <lineage>
        <taxon>Bacteria</taxon>
        <taxon>Bacillati</taxon>
        <taxon>Bacillota</taxon>
        <taxon>Bacilli</taxon>
        <taxon>Lactobacillales</taxon>
        <taxon>Carnobacteriaceae</taxon>
        <taxon>Isobaculum</taxon>
    </lineage>
</organism>
<dbReference type="RefSeq" id="WP_092653630.1">
    <property type="nucleotide sequence ID" value="NZ_FOHA01000020.1"/>
</dbReference>
<sequence length="163" mass="18157">MKGKKMVINALVAALYIVITLLIKPLAFGQVQFRVPEMFNHLVVFNKKYFYGIVGGVFIANLLFSDLGPIDLVFGVAHSVLALSLTMIATKYVQSVPVKMVINMLSFALCSFLVAWELVIAFEAPFWASYFFVAVGEIVVMGLAIPLMLYVDKSVHFNKIIEE</sequence>
<keyword evidence="3" id="KW-1185">Reference proteome</keyword>
<reference evidence="2 3" key="1">
    <citation type="submission" date="2016-10" db="EMBL/GenBank/DDBJ databases">
        <authorList>
            <person name="de Groot N.N."/>
        </authorList>
    </citation>
    <scope>NUCLEOTIDE SEQUENCE [LARGE SCALE GENOMIC DNA]</scope>
    <source>
        <strain evidence="2 3">DSM 13760</strain>
    </source>
</reference>
<dbReference type="Proteomes" id="UP000198948">
    <property type="component" value="Unassembled WGS sequence"/>
</dbReference>
<keyword evidence="1" id="KW-0472">Membrane</keyword>
<proteinExistence type="predicted"/>
<dbReference type="PANTHER" id="PTHR40044">
    <property type="entry name" value="INTEGRAL MEMBRANE PROTEIN-RELATED"/>
    <property type="match status" value="1"/>
</dbReference>
<feature type="transmembrane region" description="Helical" evidence="1">
    <location>
        <begin position="6"/>
        <end position="27"/>
    </location>
</feature>
<keyword evidence="1" id="KW-0812">Transmembrane</keyword>
<name>A0A1H9U245_9LACT</name>
<dbReference type="Pfam" id="PF06177">
    <property type="entry name" value="QueT"/>
    <property type="match status" value="1"/>
</dbReference>